<dbReference type="InterPro" id="IPR039996">
    <property type="entry name" value="Shieldin_RINN1"/>
</dbReference>
<organism evidence="1 2">
    <name type="scientific">Solea senegalensis</name>
    <name type="common">Senegalese sole</name>
    <dbReference type="NCBI Taxonomy" id="28829"/>
    <lineage>
        <taxon>Eukaryota</taxon>
        <taxon>Metazoa</taxon>
        <taxon>Chordata</taxon>
        <taxon>Craniata</taxon>
        <taxon>Vertebrata</taxon>
        <taxon>Euteleostomi</taxon>
        <taxon>Actinopterygii</taxon>
        <taxon>Neopterygii</taxon>
        <taxon>Teleostei</taxon>
        <taxon>Neoteleostei</taxon>
        <taxon>Acanthomorphata</taxon>
        <taxon>Carangaria</taxon>
        <taxon>Pleuronectiformes</taxon>
        <taxon>Pleuronectoidei</taxon>
        <taxon>Soleidae</taxon>
        <taxon>Solea</taxon>
    </lineage>
</organism>
<sequence length="289" mass="32765">MEDVVLHYQPESTEELSSLLERTEKLLKPFPCRTSPVFTSWFPLTTSIHRLPIRPAKPAPLITVSDSPLVSHSRPCILTTLNTALAGNQLKNPEGDDCVAGTCHDHAHSVSPTSPPEKVKRREAACCVLENPNHHKPERGVTRLSPEKTPLQVKDDVTVTDSSVSCSWNVFTQRGILHRGSQSLSKQFEHMVSVHRLHLRQRAKWVIAEHNCGAAWDIEQVWRTLNRSVRSTGLPTCNANIQRDQAEIWVFCDILCSEQYRRIFVVKELKRFIHRIARCGFYLCSDSCS</sequence>
<dbReference type="GO" id="GO:0045830">
    <property type="term" value="P:positive regulation of isotype switching"/>
    <property type="evidence" value="ECO:0007669"/>
    <property type="project" value="TreeGrafter"/>
</dbReference>
<comment type="caution">
    <text evidence="1">The sequence shown here is derived from an EMBL/GenBank/DDBJ whole genome shotgun (WGS) entry which is preliminary data.</text>
</comment>
<dbReference type="GO" id="GO:2001034">
    <property type="term" value="P:positive regulation of double-strand break repair via nonhomologous end joining"/>
    <property type="evidence" value="ECO:0007669"/>
    <property type="project" value="TreeGrafter"/>
</dbReference>
<keyword evidence="2" id="KW-1185">Reference proteome</keyword>
<evidence type="ECO:0000313" key="2">
    <source>
        <dbReference type="Proteomes" id="UP000693946"/>
    </source>
</evidence>
<dbReference type="EMBL" id="JAGKHQ010000017">
    <property type="protein sequence ID" value="KAG7489520.1"/>
    <property type="molecule type" value="Genomic_DNA"/>
</dbReference>
<gene>
    <name evidence="1" type="ORF">JOB18_013841</name>
</gene>
<dbReference type="GO" id="GO:2000042">
    <property type="term" value="P:negative regulation of double-strand break repair via homologous recombination"/>
    <property type="evidence" value="ECO:0007669"/>
    <property type="project" value="TreeGrafter"/>
</dbReference>
<dbReference type="PANTHER" id="PTHR41404">
    <property type="entry name" value="SHIELDIN COMPLEX SUBUNIT 3"/>
    <property type="match status" value="1"/>
</dbReference>
<dbReference type="AlphaFoldDB" id="A0AAV6QG77"/>
<protein>
    <submittedName>
        <fullName evidence="1">Uncharacterized protein</fullName>
    </submittedName>
</protein>
<accession>A0AAV6QG77</accession>
<proteinExistence type="predicted"/>
<reference evidence="1 2" key="1">
    <citation type="journal article" date="2021" name="Sci. Rep.">
        <title>Chromosome anchoring in Senegalese sole (Solea senegalensis) reveals sex-associated markers and genome rearrangements in flatfish.</title>
        <authorList>
            <person name="Guerrero-Cozar I."/>
            <person name="Gomez-Garrido J."/>
            <person name="Berbel C."/>
            <person name="Martinez-Blanch J.F."/>
            <person name="Alioto T."/>
            <person name="Claros M.G."/>
            <person name="Gagnaire P.A."/>
            <person name="Manchado M."/>
        </authorList>
    </citation>
    <scope>NUCLEOTIDE SEQUENCE [LARGE SCALE GENOMIC DNA]</scope>
    <source>
        <strain evidence="1">Sse05_10M</strain>
    </source>
</reference>
<evidence type="ECO:0000313" key="1">
    <source>
        <dbReference type="EMBL" id="KAG7489520.1"/>
    </source>
</evidence>
<dbReference type="PANTHER" id="PTHR41404:SF1">
    <property type="entry name" value="SHIELDIN COMPLEX SUBUNIT 3"/>
    <property type="match status" value="1"/>
</dbReference>
<name>A0AAV6QG77_SOLSE</name>
<dbReference type="Proteomes" id="UP000693946">
    <property type="component" value="Linkage Group LG5"/>
</dbReference>
<dbReference type="CDD" id="cd22293">
    <property type="entry name" value="RBD_SHLD3_N"/>
    <property type="match status" value="1"/>
</dbReference>